<dbReference type="AlphaFoldDB" id="A0A1R4HGT1"/>
<name>A0A1R4HGT1_9GAMM</name>
<sequence length="141" mass="16150">MKKQVIVDTGVLVAILNKNDRYHDWAVQQFADIEPPLLTCEAVISESSFLLRDYQRASVLFKWLKIGVVSLPFRLQNEIQPLHALLEKYANVPMSLADGCLVRLAENYPQSSVFTLDSDFQVYRKNVNQLIPLIFPEQGQK</sequence>
<accession>A0A1R4HGT1</accession>
<dbReference type="EMBL" id="FUKJ01000420">
    <property type="protein sequence ID" value="SJM95419.1"/>
    <property type="molecule type" value="Genomic_DNA"/>
</dbReference>
<gene>
    <name evidence="2" type="ORF">CRENPOLYSF2_560003</name>
</gene>
<organism evidence="2 3">
    <name type="scientific">Crenothrix polyspora</name>
    <dbReference type="NCBI Taxonomy" id="360316"/>
    <lineage>
        <taxon>Bacteria</taxon>
        <taxon>Pseudomonadati</taxon>
        <taxon>Pseudomonadota</taxon>
        <taxon>Gammaproteobacteria</taxon>
        <taxon>Methylococcales</taxon>
        <taxon>Crenotrichaceae</taxon>
        <taxon>Crenothrix</taxon>
    </lineage>
</organism>
<dbReference type="Proteomes" id="UP000195442">
    <property type="component" value="Unassembled WGS sequence"/>
</dbReference>
<dbReference type="Pfam" id="PF01850">
    <property type="entry name" value="PIN"/>
    <property type="match status" value="1"/>
</dbReference>
<dbReference type="SUPFAM" id="SSF88723">
    <property type="entry name" value="PIN domain-like"/>
    <property type="match status" value="1"/>
</dbReference>
<reference evidence="3" key="1">
    <citation type="submission" date="2017-02" db="EMBL/GenBank/DDBJ databases">
        <authorList>
            <person name="Daims H."/>
        </authorList>
    </citation>
    <scope>NUCLEOTIDE SEQUENCE [LARGE SCALE GENOMIC DNA]</scope>
</reference>
<proteinExistence type="predicted"/>
<evidence type="ECO:0000259" key="1">
    <source>
        <dbReference type="Pfam" id="PF01850"/>
    </source>
</evidence>
<dbReference type="RefSeq" id="WP_087148206.1">
    <property type="nucleotide sequence ID" value="NZ_FUKJ01000420.1"/>
</dbReference>
<dbReference type="OrthoDB" id="196926at2"/>
<keyword evidence="3" id="KW-1185">Reference proteome</keyword>
<evidence type="ECO:0000313" key="3">
    <source>
        <dbReference type="Proteomes" id="UP000195442"/>
    </source>
</evidence>
<evidence type="ECO:0000313" key="2">
    <source>
        <dbReference type="EMBL" id="SJM95419.1"/>
    </source>
</evidence>
<dbReference type="Gene3D" id="3.40.50.1010">
    <property type="entry name" value="5'-nuclease"/>
    <property type="match status" value="1"/>
</dbReference>
<dbReference type="InterPro" id="IPR002716">
    <property type="entry name" value="PIN_dom"/>
</dbReference>
<feature type="domain" description="PIN" evidence="1">
    <location>
        <begin position="5"/>
        <end position="124"/>
    </location>
</feature>
<protein>
    <submittedName>
        <fullName evidence="2">PilT protein domain protein</fullName>
    </submittedName>
</protein>
<dbReference type="InterPro" id="IPR029060">
    <property type="entry name" value="PIN-like_dom_sf"/>
</dbReference>